<keyword evidence="3" id="KW-1185">Reference proteome</keyword>
<feature type="coiled-coil region" evidence="1">
    <location>
        <begin position="57"/>
        <end position="112"/>
    </location>
</feature>
<evidence type="ECO:0000256" key="1">
    <source>
        <dbReference type="SAM" id="Coils"/>
    </source>
</evidence>
<dbReference type="Proteomes" id="UP000887574">
    <property type="component" value="Unplaced"/>
</dbReference>
<keyword evidence="1" id="KW-0175">Coiled coil</keyword>
<accession>A0A915E8X2</accession>
<sequence length="413" mass="46887">MEWARHALKGVQKKYFDRQREAMKNGWKELDEAIEEFHRNKSEENSKIAEIRAGLAEEKRKYSARNEEKQIKELEEEIKKLKSTDIQKTRLVSELRAKINGLEGTNKANEEAAAKNIQQLKDMSSRLTKSEMENSNLRVKMAMIKERTLTEVSGAGVSKSSATPKNTSGPQKRISLLGTPRFNRSTSATQFSNVPSADDSSRPRSAELSNKTVRWSSPVASSRPFSNFNPAFAVPTSSSRMSNSDMVNTKFEITSKGMLYKYNNLDFRWIGRTSNGRLQVYYSDAGKVYEVKTAEDSRILFFVNNQLEVHWKNGDKTEPEEINDNPSLMSRRSNGAYTYLVDGNSTEVKAPDFALRRVNDGFVKIVIQEVQLSFCVDNVFLAKHVVETKESDGRVKKQKPVCFSHGDCVHIKK</sequence>
<protein>
    <submittedName>
        <fullName evidence="4">Uncharacterized protein</fullName>
    </submittedName>
</protein>
<feature type="region of interest" description="Disordered" evidence="2">
    <location>
        <begin position="150"/>
        <end position="213"/>
    </location>
</feature>
<evidence type="ECO:0000313" key="4">
    <source>
        <dbReference type="WBParaSite" id="jg380"/>
    </source>
</evidence>
<proteinExistence type="predicted"/>
<organism evidence="3 4">
    <name type="scientific">Ditylenchus dipsaci</name>
    <dbReference type="NCBI Taxonomy" id="166011"/>
    <lineage>
        <taxon>Eukaryota</taxon>
        <taxon>Metazoa</taxon>
        <taxon>Ecdysozoa</taxon>
        <taxon>Nematoda</taxon>
        <taxon>Chromadorea</taxon>
        <taxon>Rhabditida</taxon>
        <taxon>Tylenchina</taxon>
        <taxon>Tylenchomorpha</taxon>
        <taxon>Sphaerularioidea</taxon>
        <taxon>Anguinidae</taxon>
        <taxon>Anguininae</taxon>
        <taxon>Ditylenchus</taxon>
    </lineage>
</organism>
<name>A0A915E8X2_9BILA</name>
<evidence type="ECO:0000256" key="2">
    <source>
        <dbReference type="SAM" id="MobiDB-lite"/>
    </source>
</evidence>
<evidence type="ECO:0000313" key="3">
    <source>
        <dbReference type="Proteomes" id="UP000887574"/>
    </source>
</evidence>
<feature type="compositionally biased region" description="Polar residues" evidence="2">
    <location>
        <begin position="182"/>
        <end position="195"/>
    </location>
</feature>
<dbReference type="AlphaFoldDB" id="A0A915E8X2"/>
<feature type="compositionally biased region" description="Polar residues" evidence="2">
    <location>
        <begin position="158"/>
        <end position="170"/>
    </location>
</feature>
<dbReference type="WBParaSite" id="jg380">
    <property type="protein sequence ID" value="jg380"/>
    <property type="gene ID" value="jg380"/>
</dbReference>
<reference evidence="4" key="1">
    <citation type="submission" date="2022-11" db="UniProtKB">
        <authorList>
            <consortium name="WormBaseParasite"/>
        </authorList>
    </citation>
    <scope>IDENTIFICATION</scope>
</reference>